<accession>A0A9Q0U4W6</accession>
<reference evidence="1" key="2">
    <citation type="journal article" date="2023" name="Int. J. Mol. Sci.">
        <title>De Novo Assembly and Annotation of 11 Diverse Shrub Willow (Salix) Genomes Reveals Novel Gene Organization in Sex-Linked Regions.</title>
        <authorList>
            <person name="Hyden B."/>
            <person name="Feng K."/>
            <person name="Yates T.B."/>
            <person name="Jawdy S."/>
            <person name="Cereghino C."/>
            <person name="Smart L.B."/>
            <person name="Muchero W."/>
        </authorList>
    </citation>
    <scope>NUCLEOTIDE SEQUENCE</scope>
    <source>
        <tissue evidence="1">Shoot tip</tissue>
    </source>
</reference>
<comment type="caution">
    <text evidence="1">The sequence shown here is derived from an EMBL/GenBank/DDBJ whole genome shotgun (WGS) entry which is preliminary data.</text>
</comment>
<organism evidence="1 2">
    <name type="scientific">Salix koriyanagi</name>
    <dbReference type="NCBI Taxonomy" id="2511006"/>
    <lineage>
        <taxon>Eukaryota</taxon>
        <taxon>Viridiplantae</taxon>
        <taxon>Streptophyta</taxon>
        <taxon>Embryophyta</taxon>
        <taxon>Tracheophyta</taxon>
        <taxon>Spermatophyta</taxon>
        <taxon>Magnoliopsida</taxon>
        <taxon>eudicotyledons</taxon>
        <taxon>Gunneridae</taxon>
        <taxon>Pentapetalae</taxon>
        <taxon>rosids</taxon>
        <taxon>fabids</taxon>
        <taxon>Malpighiales</taxon>
        <taxon>Salicaceae</taxon>
        <taxon>Saliceae</taxon>
        <taxon>Salix</taxon>
    </lineage>
</organism>
<evidence type="ECO:0000313" key="1">
    <source>
        <dbReference type="EMBL" id="KAJ6723472.1"/>
    </source>
</evidence>
<evidence type="ECO:0000313" key="2">
    <source>
        <dbReference type="Proteomes" id="UP001151752"/>
    </source>
</evidence>
<proteinExistence type="predicted"/>
<dbReference type="EMBL" id="JAPFFM010000013">
    <property type="protein sequence ID" value="KAJ6723472.1"/>
    <property type="molecule type" value="Genomic_DNA"/>
</dbReference>
<keyword evidence="2" id="KW-1185">Reference proteome</keyword>
<dbReference type="Proteomes" id="UP001151752">
    <property type="component" value="Chromosome 14"/>
</dbReference>
<dbReference type="AlphaFoldDB" id="A0A9Q0U4W6"/>
<gene>
    <name evidence="1" type="ORF">OIU74_007941</name>
</gene>
<name>A0A9Q0U4W6_9ROSI</name>
<sequence length="163" mass="18970">MFIGEVHLYIFLECRCLKIDVRNQVAWNSNVLRAKQNRKFKSSPLQPVANLVSIAAPIKEFKMKIGCDLQQDQMKWIYRLQSTAIFSLVQQLMILQRVGLWKLLLGRMHTEDMVYCLASQTNQDGRNMISMRFMLNQEDQDHESRPILALLPKKSRVDSATTL</sequence>
<reference evidence="1" key="1">
    <citation type="submission" date="2022-11" db="EMBL/GenBank/DDBJ databases">
        <authorList>
            <person name="Hyden B.L."/>
            <person name="Feng K."/>
            <person name="Yates T."/>
            <person name="Jawdy S."/>
            <person name="Smart L.B."/>
            <person name="Muchero W."/>
        </authorList>
    </citation>
    <scope>NUCLEOTIDE SEQUENCE</scope>
    <source>
        <tissue evidence="1">Shoot tip</tissue>
    </source>
</reference>
<protein>
    <submittedName>
        <fullName evidence="1">Uncharacterized protein</fullName>
    </submittedName>
</protein>